<dbReference type="AlphaFoldDB" id="A0AAV6RGY4"/>
<accession>A0AAV6RGY4</accession>
<dbReference type="PROSITE" id="PS50835">
    <property type="entry name" value="IG_LIKE"/>
    <property type="match status" value="1"/>
</dbReference>
<feature type="compositionally biased region" description="Polar residues" evidence="2">
    <location>
        <begin position="339"/>
        <end position="348"/>
    </location>
</feature>
<protein>
    <submittedName>
        <fullName evidence="5">Myosin phosphatase Rho-interacting protein-like</fullName>
    </submittedName>
</protein>
<evidence type="ECO:0000259" key="4">
    <source>
        <dbReference type="PROSITE" id="PS50835"/>
    </source>
</evidence>
<evidence type="ECO:0000259" key="3">
    <source>
        <dbReference type="PROSITE" id="PS50003"/>
    </source>
</evidence>
<feature type="compositionally biased region" description="Polar residues" evidence="2">
    <location>
        <begin position="360"/>
        <end position="381"/>
    </location>
</feature>
<dbReference type="InterPro" id="IPR001849">
    <property type="entry name" value="PH_domain"/>
</dbReference>
<dbReference type="PROSITE" id="PS50003">
    <property type="entry name" value="PH_DOMAIN"/>
    <property type="match status" value="1"/>
</dbReference>
<feature type="coiled-coil region" evidence="1">
    <location>
        <begin position="1174"/>
        <end position="1208"/>
    </location>
</feature>
<reference evidence="5 6" key="1">
    <citation type="journal article" date="2021" name="Sci. Rep.">
        <title>Chromosome anchoring in Senegalese sole (Solea senegalensis) reveals sex-associated markers and genome rearrangements in flatfish.</title>
        <authorList>
            <person name="Guerrero-Cozar I."/>
            <person name="Gomez-Garrido J."/>
            <person name="Berbel C."/>
            <person name="Martinez-Blanch J.F."/>
            <person name="Alioto T."/>
            <person name="Claros M.G."/>
            <person name="Gagnaire P.A."/>
            <person name="Manchado M."/>
        </authorList>
    </citation>
    <scope>NUCLEOTIDE SEQUENCE [LARGE SCALE GENOMIC DNA]</scope>
    <source>
        <strain evidence="5">Sse05_10M</strain>
    </source>
</reference>
<feature type="domain" description="Ig-like" evidence="4">
    <location>
        <begin position="336"/>
        <end position="444"/>
    </location>
</feature>
<feature type="coiled-coil region" evidence="1">
    <location>
        <begin position="443"/>
        <end position="526"/>
    </location>
</feature>
<dbReference type="Pfam" id="PF00169">
    <property type="entry name" value="PH"/>
    <property type="match status" value="1"/>
</dbReference>
<dbReference type="SMART" id="SM00233">
    <property type="entry name" value="PH"/>
    <property type="match status" value="1"/>
</dbReference>
<feature type="domain" description="PH" evidence="3">
    <location>
        <begin position="1"/>
        <end position="119"/>
    </location>
</feature>
<evidence type="ECO:0000256" key="1">
    <source>
        <dbReference type="SAM" id="Coils"/>
    </source>
</evidence>
<dbReference type="GO" id="GO:0015629">
    <property type="term" value="C:actin cytoskeleton"/>
    <property type="evidence" value="ECO:0007669"/>
    <property type="project" value="TreeGrafter"/>
</dbReference>
<dbReference type="InterPro" id="IPR052223">
    <property type="entry name" value="Actin_Cytoskeleton_Reg"/>
</dbReference>
<evidence type="ECO:0000313" key="6">
    <source>
        <dbReference type="Proteomes" id="UP000693946"/>
    </source>
</evidence>
<evidence type="ECO:0000256" key="2">
    <source>
        <dbReference type="SAM" id="MobiDB-lite"/>
    </source>
</evidence>
<dbReference type="PANTHER" id="PTHR17271">
    <property type="entry name" value="PLECKSTRIN HOMOLOGY PH DOMAIN-CONTAINING PROTEIN"/>
    <property type="match status" value="1"/>
</dbReference>
<keyword evidence="6" id="KW-1185">Reference proteome</keyword>
<feature type="region of interest" description="Disordered" evidence="2">
    <location>
        <begin position="333"/>
        <end position="387"/>
    </location>
</feature>
<name>A0AAV6RGY4_SOLSE</name>
<dbReference type="Proteomes" id="UP000693946">
    <property type="component" value="Linkage Group LG19"/>
</dbReference>
<dbReference type="EMBL" id="JAGKHQ010000011">
    <property type="protein sequence ID" value="KAG7504701.1"/>
    <property type="molecule type" value="Genomic_DNA"/>
</dbReference>
<feature type="coiled-coil region" evidence="1">
    <location>
        <begin position="1014"/>
        <end position="1041"/>
    </location>
</feature>
<organism evidence="5 6">
    <name type="scientific">Solea senegalensis</name>
    <name type="common">Senegalese sole</name>
    <dbReference type="NCBI Taxonomy" id="28829"/>
    <lineage>
        <taxon>Eukaryota</taxon>
        <taxon>Metazoa</taxon>
        <taxon>Chordata</taxon>
        <taxon>Craniata</taxon>
        <taxon>Vertebrata</taxon>
        <taxon>Euteleostomi</taxon>
        <taxon>Actinopterygii</taxon>
        <taxon>Neopterygii</taxon>
        <taxon>Teleostei</taxon>
        <taxon>Neoteleostei</taxon>
        <taxon>Acanthomorphata</taxon>
        <taxon>Carangaria</taxon>
        <taxon>Pleuronectiformes</taxon>
        <taxon>Pleuronectoidei</taxon>
        <taxon>Soleidae</taxon>
        <taxon>Solea</taxon>
    </lineage>
</organism>
<gene>
    <name evidence="5" type="ORF">JOB18_014525</name>
</gene>
<dbReference type="PANTHER" id="PTHR17271:SF12">
    <property type="entry name" value="MYOSIN PHOSPHATASE RHO-INTERACTING PROTEIN ISOFORM X1"/>
    <property type="match status" value="1"/>
</dbReference>
<feature type="coiled-coil region" evidence="1">
    <location>
        <begin position="568"/>
        <end position="630"/>
    </location>
</feature>
<dbReference type="GO" id="GO:0051015">
    <property type="term" value="F:actin filament binding"/>
    <property type="evidence" value="ECO:0007669"/>
    <property type="project" value="TreeGrafter"/>
</dbReference>
<feature type="compositionally biased region" description="Basic and acidic residues" evidence="2">
    <location>
        <begin position="901"/>
        <end position="917"/>
    </location>
</feature>
<feature type="coiled-coil region" evidence="1">
    <location>
        <begin position="294"/>
        <end position="328"/>
    </location>
</feature>
<feature type="compositionally biased region" description="Basic and acidic residues" evidence="2">
    <location>
        <begin position="148"/>
        <end position="175"/>
    </location>
</feature>
<evidence type="ECO:0000313" key="5">
    <source>
        <dbReference type="EMBL" id="KAG7504701.1"/>
    </source>
</evidence>
<comment type="caution">
    <text evidence="5">The sequence shown here is derived from an EMBL/GenBank/DDBJ whole genome shotgun (WGS) entry which is preliminary data.</text>
</comment>
<feature type="region of interest" description="Disordered" evidence="2">
    <location>
        <begin position="887"/>
        <end position="926"/>
    </location>
</feature>
<keyword evidence="1" id="KW-0175">Coiled coil</keyword>
<feature type="region of interest" description="Disordered" evidence="2">
    <location>
        <begin position="121"/>
        <end position="175"/>
    </location>
</feature>
<sequence>MVKLDKNNQWKKYWFVLSTDTLRYYKDSVTEEVLTRLLFYCLRKCYFCVFFDIFCFSSAFQSSDLEGEIDLTMCFHVCEYDVQRNYGFQIHTPEAVYTLSAMTAGIRKNWIQSLTRNVHPANAPDVTSSPGRHLHTHSPSEVLPKPDVTQDSRSSDVLSERRPQPKPRSVTERRREGRYRTFDWAEFRPRKKPTLETDRPRISAPLSLELGDLERRRRRQERRRRYKNMLGVSLSWEEVGAVTPDDGGGGIVRTLSPRSQQRVEEEMEECWRKVERSEFRLDRRVRLLTEDKDTVDMERLLNSCRERVEDLKAQLSESELRRLELETRELLTSLDPPLQSESFNNQAESPGGKNRVESGDISQQQDTQEQLGCEAPSSTPELTPATWLQDPGGDFQELKEGVTTLKLLDGGDGGLLTSEAQDEKTPLTACLAEQHIPPDQAMVSRLSTEVEVLSSQNEALNQRNQEMLNQLTEADREIARLRAELSSRYTEPHHLPEVEQGEQMRAEDLDQELSLKNKELLEAQTLITALKESLREKELLQLNVPQETGGAGKDKSEQKADGYLRRCFEATEEKMMELERQLLQSETKCRQLEAHNAELKEAERLCQLRSVEAEADIARLKQALKEDERVGREKRQVSGEDRIQHVMDGMVLRVEALERFLEVIDKLDFGKRRENEETIPAAVSQLIWEEKFWSSVLNELQTSTSETSKENSGEVLLREVSERMVVERQMLLLGHGLRPAIGSCTDDGKEGLKDLDLVLSTASVTEMETKDMNGSKIFGFMTQQRHSERFRVTAHVNMSLLNLVASSVSSSASEELRLITQQLKDSYLSESLCFGLVHSAATEALYCCYLNQLQSVCEKELQETEQKLLNCSSCVRLMEENKELRERLSDLGGQQASDQDVESHIPEVNGDADHSGDEIETAEEEMDESVEIQVLGNQEVSDGKESDPNLGTEEVSKLRRRVKELEESLSVTVEELSQEFHGKMSCVQQQHGKVVEKLKATCQRGLVSMEESHMKVVEELQRRHQQEVERLLVERDQLLEEESAATATAIAAIENAHRVELQRHMQERCQSKNDEVSAELEEMLEELASHQRELQVLSQQFSLKCLENGHLIQALEAERKALCQCQQENQDLRSRNQELSGHLAAEITRLCSLAKHDELPLSQRMDVYELEITLRVKECEVECLKQEVTSLKEEVQSAQRDKRIATKKYQDMFSEVKFIRVKAEGETNELRENLQLTRQVLDQASP</sequence>
<proteinExistence type="predicted"/>
<feature type="coiled-coil region" evidence="1">
    <location>
        <begin position="1066"/>
        <end position="1100"/>
    </location>
</feature>
<dbReference type="InterPro" id="IPR007110">
    <property type="entry name" value="Ig-like_dom"/>
</dbReference>